<evidence type="ECO:0000313" key="3">
    <source>
        <dbReference type="Proteomes" id="UP000000304"/>
    </source>
</evidence>
<dbReference type="EMBL" id="CM000366">
    <property type="protein sequence ID" value="EDX18375.1"/>
    <property type="molecule type" value="Genomic_DNA"/>
</dbReference>
<accession>B4R7P2</accession>
<protein>
    <submittedName>
        <fullName evidence="2">GD17438</fullName>
    </submittedName>
</protein>
<dbReference type="Proteomes" id="UP000000304">
    <property type="component" value="Chromosome X"/>
</dbReference>
<feature type="region of interest" description="Disordered" evidence="1">
    <location>
        <begin position="1"/>
        <end position="38"/>
    </location>
</feature>
<gene>
    <name evidence="2" type="primary">Dsim\GD17438</name>
    <name evidence="2" type="ORF">Dsim_GD17438</name>
</gene>
<reference evidence="2 3" key="1">
    <citation type="journal article" date="2007" name="Nature">
        <title>Evolution of genes and genomes on the Drosophila phylogeny.</title>
        <authorList>
            <consortium name="Drosophila 12 Genomes Consortium"/>
            <person name="Clark A.G."/>
            <person name="Eisen M.B."/>
            <person name="Smith D.R."/>
            <person name="Bergman C.M."/>
            <person name="Oliver B."/>
            <person name="Markow T.A."/>
            <person name="Kaufman T.C."/>
            <person name="Kellis M."/>
            <person name="Gelbart W."/>
            <person name="Iyer V.N."/>
            <person name="Pollard D.A."/>
            <person name="Sackton T.B."/>
            <person name="Larracuente A.M."/>
            <person name="Singh N.D."/>
            <person name="Abad J.P."/>
            <person name="Abt D.N."/>
            <person name="Adryan B."/>
            <person name="Aguade M."/>
            <person name="Akashi H."/>
            <person name="Anderson W.W."/>
            <person name="Aquadro C.F."/>
            <person name="Ardell D.H."/>
            <person name="Arguello R."/>
            <person name="Artieri C.G."/>
            <person name="Barbash D.A."/>
            <person name="Barker D."/>
            <person name="Barsanti P."/>
            <person name="Batterham P."/>
            <person name="Batzoglou S."/>
            <person name="Begun D."/>
            <person name="Bhutkar A."/>
            <person name="Blanco E."/>
            <person name="Bosak S.A."/>
            <person name="Bradley R.K."/>
            <person name="Brand A.D."/>
            <person name="Brent M.R."/>
            <person name="Brooks A.N."/>
            <person name="Brown R.H."/>
            <person name="Butlin R.K."/>
            <person name="Caggese C."/>
            <person name="Calvi B.R."/>
            <person name="Bernardo de Carvalho A."/>
            <person name="Caspi A."/>
            <person name="Castrezana S."/>
            <person name="Celniker S.E."/>
            <person name="Chang J.L."/>
            <person name="Chapple C."/>
            <person name="Chatterji S."/>
            <person name="Chinwalla A."/>
            <person name="Civetta A."/>
            <person name="Clifton S.W."/>
            <person name="Comeron J.M."/>
            <person name="Costello J.C."/>
            <person name="Coyne J.A."/>
            <person name="Daub J."/>
            <person name="David R.G."/>
            <person name="Delcher A.L."/>
            <person name="Delehaunty K."/>
            <person name="Do C.B."/>
            <person name="Ebling H."/>
            <person name="Edwards K."/>
            <person name="Eickbush T."/>
            <person name="Evans J.D."/>
            <person name="Filipski A."/>
            <person name="Findeiss S."/>
            <person name="Freyhult E."/>
            <person name="Fulton L."/>
            <person name="Fulton R."/>
            <person name="Garcia A.C."/>
            <person name="Gardiner A."/>
            <person name="Garfield D.A."/>
            <person name="Garvin B.E."/>
            <person name="Gibson G."/>
            <person name="Gilbert D."/>
            <person name="Gnerre S."/>
            <person name="Godfrey J."/>
            <person name="Good R."/>
            <person name="Gotea V."/>
            <person name="Gravely B."/>
            <person name="Greenberg A.J."/>
            <person name="Griffiths-Jones S."/>
            <person name="Gross S."/>
            <person name="Guigo R."/>
            <person name="Gustafson E.A."/>
            <person name="Haerty W."/>
            <person name="Hahn M.W."/>
            <person name="Halligan D.L."/>
            <person name="Halpern A.L."/>
            <person name="Halter G.M."/>
            <person name="Han M.V."/>
            <person name="Heger A."/>
            <person name="Hillier L."/>
            <person name="Hinrichs A.S."/>
            <person name="Holmes I."/>
            <person name="Hoskins R.A."/>
            <person name="Hubisz M.J."/>
            <person name="Hultmark D."/>
            <person name="Huntley M.A."/>
            <person name="Jaffe D.B."/>
            <person name="Jagadeeshan S."/>
            <person name="Jeck W.R."/>
            <person name="Johnson J."/>
            <person name="Jones C.D."/>
            <person name="Jordan W.C."/>
            <person name="Karpen G.H."/>
            <person name="Kataoka E."/>
            <person name="Keightley P.D."/>
            <person name="Kheradpour P."/>
            <person name="Kirkness E.F."/>
            <person name="Koerich L.B."/>
            <person name="Kristiansen K."/>
            <person name="Kudrna D."/>
            <person name="Kulathinal R.J."/>
            <person name="Kumar S."/>
            <person name="Kwok R."/>
            <person name="Lander E."/>
            <person name="Langley C.H."/>
            <person name="Lapoint R."/>
            <person name="Lazzaro B.P."/>
            <person name="Lee S.J."/>
            <person name="Levesque L."/>
            <person name="Li R."/>
            <person name="Lin C.F."/>
            <person name="Lin M.F."/>
            <person name="Lindblad-Toh K."/>
            <person name="Llopart A."/>
            <person name="Long M."/>
            <person name="Low L."/>
            <person name="Lozovsky E."/>
            <person name="Lu J."/>
            <person name="Luo M."/>
            <person name="Machado C.A."/>
            <person name="Makalowski W."/>
            <person name="Marzo M."/>
            <person name="Matsuda M."/>
            <person name="Matzkin L."/>
            <person name="McAllister B."/>
            <person name="McBride C.S."/>
            <person name="McKernan B."/>
            <person name="McKernan K."/>
            <person name="Mendez-Lago M."/>
            <person name="Minx P."/>
            <person name="Mollenhauer M.U."/>
            <person name="Montooth K."/>
            <person name="Mount S.M."/>
            <person name="Mu X."/>
            <person name="Myers E."/>
            <person name="Negre B."/>
            <person name="Newfeld S."/>
            <person name="Nielsen R."/>
            <person name="Noor M.A."/>
            <person name="O'Grady P."/>
            <person name="Pachter L."/>
            <person name="Papaceit M."/>
            <person name="Parisi M.J."/>
            <person name="Parisi M."/>
            <person name="Parts L."/>
            <person name="Pedersen J.S."/>
            <person name="Pesole G."/>
            <person name="Phillippy A.M."/>
            <person name="Ponting C.P."/>
            <person name="Pop M."/>
            <person name="Porcelli D."/>
            <person name="Powell J.R."/>
            <person name="Prohaska S."/>
            <person name="Pruitt K."/>
            <person name="Puig M."/>
            <person name="Quesneville H."/>
            <person name="Ram K.R."/>
            <person name="Rand D."/>
            <person name="Rasmussen M.D."/>
            <person name="Reed L.K."/>
            <person name="Reenan R."/>
            <person name="Reily A."/>
            <person name="Remington K.A."/>
            <person name="Rieger T.T."/>
            <person name="Ritchie M.G."/>
            <person name="Robin C."/>
            <person name="Rogers Y.H."/>
            <person name="Rohde C."/>
            <person name="Rozas J."/>
            <person name="Rubenfield M.J."/>
            <person name="Ruiz A."/>
            <person name="Russo S."/>
            <person name="Salzberg S.L."/>
            <person name="Sanchez-Gracia A."/>
            <person name="Saranga D.J."/>
            <person name="Sato H."/>
            <person name="Schaeffer S.W."/>
            <person name="Schatz M.C."/>
            <person name="Schlenke T."/>
            <person name="Schwartz R."/>
            <person name="Segarra C."/>
            <person name="Singh R.S."/>
            <person name="Sirot L."/>
            <person name="Sirota M."/>
            <person name="Sisneros N.B."/>
            <person name="Smith C.D."/>
            <person name="Smith T.F."/>
            <person name="Spieth J."/>
            <person name="Stage D.E."/>
            <person name="Stark A."/>
            <person name="Stephan W."/>
            <person name="Strausberg R.L."/>
            <person name="Strempel S."/>
            <person name="Sturgill D."/>
            <person name="Sutton G."/>
            <person name="Sutton G.G."/>
            <person name="Tao W."/>
            <person name="Teichmann S."/>
            <person name="Tobari Y.N."/>
            <person name="Tomimura Y."/>
            <person name="Tsolas J.M."/>
            <person name="Valente V.L."/>
            <person name="Venter E."/>
            <person name="Venter J.C."/>
            <person name="Vicario S."/>
            <person name="Vieira F.G."/>
            <person name="Vilella A.J."/>
            <person name="Villasante A."/>
            <person name="Walenz B."/>
            <person name="Wang J."/>
            <person name="Wasserman M."/>
            <person name="Watts T."/>
            <person name="Wilson D."/>
            <person name="Wilson R.K."/>
            <person name="Wing R.A."/>
            <person name="Wolfner M.F."/>
            <person name="Wong A."/>
            <person name="Wong G.K."/>
            <person name="Wu C.I."/>
            <person name="Wu G."/>
            <person name="Yamamoto D."/>
            <person name="Yang H.P."/>
            <person name="Yang S.P."/>
            <person name="Yorke J.A."/>
            <person name="Yoshida K."/>
            <person name="Zdobnov E."/>
            <person name="Zhang P."/>
            <person name="Zhang Y."/>
            <person name="Zimin A.V."/>
            <person name="Baldwin J."/>
            <person name="Abdouelleil A."/>
            <person name="Abdulkadir J."/>
            <person name="Abebe A."/>
            <person name="Abera B."/>
            <person name="Abreu J."/>
            <person name="Acer S.C."/>
            <person name="Aftuck L."/>
            <person name="Alexander A."/>
            <person name="An P."/>
            <person name="Anderson E."/>
            <person name="Anderson S."/>
            <person name="Arachi H."/>
            <person name="Azer M."/>
            <person name="Bachantsang P."/>
            <person name="Barry A."/>
            <person name="Bayul T."/>
            <person name="Berlin A."/>
            <person name="Bessette D."/>
            <person name="Bloom T."/>
            <person name="Blye J."/>
            <person name="Boguslavskiy L."/>
            <person name="Bonnet C."/>
            <person name="Boukhgalter B."/>
            <person name="Bourzgui I."/>
            <person name="Brown A."/>
            <person name="Cahill P."/>
            <person name="Channer S."/>
            <person name="Cheshatsang Y."/>
            <person name="Chuda L."/>
            <person name="Citroen M."/>
            <person name="Collymore A."/>
            <person name="Cooke P."/>
            <person name="Costello M."/>
            <person name="D'Aco K."/>
            <person name="Daza R."/>
            <person name="De Haan G."/>
            <person name="DeGray S."/>
            <person name="DeMaso C."/>
            <person name="Dhargay N."/>
            <person name="Dooley K."/>
            <person name="Dooley E."/>
            <person name="Doricent M."/>
            <person name="Dorje P."/>
            <person name="Dorjee K."/>
            <person name="Dupes A."/>
            <person name="Elong R."/>
            <person name="Falk J."/>
            <person name="Farina A."/>
            <person name="Faro S."/>
            <person name="Ferguson D."/>
            <person name="Fisher S."/>
            <person name="Foley C.D."/>
            <person name="Franke A."/>
            <person name="Friedrich D."/>
            <person name="Gadbois L."/>
            <person name="Gearin G."/>
            <person name="Gearin C.R."/>
            <person name="Giannoukos G."/>
            <person name="Goode T."/>
            <person name="Graham J."/>
            <person name="Grandbois E."/>
            <person name="Grewal S."/>
            <person name="Gyaltsen K."/>
            <person name="Hafez N."/>
            <person name="Hagos B."/>
            <person name="Hall J."/>
            <person name="Henson C."/>
            <person name="Hollinger A."/>
            <person name="Honan T."/>
            <person name="Huard M.D."/>
            <person name="Hughes L."/>
            <person name="Hurhula B."/>
            <person name="Husby M.E."/>
            <person name="Kamat A."/>
            <person name="Kanga B."/>
            <person name="Kashin S."/>
            <person name="Khazanovich D."/>
            <person name="Kisner P."/>
            <person name="Lance K."/>
            <person name="Lara M."/>
            <person name="Lee W."/>
            <person name="Lennon N."/>
            <person name="Letendre F."/>
            <person name="LeVine R."/>
            <person name="Lipovsky A."/>
            <person name="Liu X."/>
            <person name="Liu J."/>
            <person name="Liu S."/>
            <person name="Lokyitsang T."/>
            <person name="Lokyitsang Y."/>
            <person name="Lubonja R."/>
            <person name="Lui A."/>
            <person name="MacDonald P."/>
            <person name="Magnisalis V."/>
            <person name="Maru K."/>
            <person name="Matthews C."/>
            <person name="McCusker W."/>
            <person name="McDonough S."/>
            <person name="Mehta T."/>
            <person name="Meldrim J."/>
            <person name="Meneus L."/>
            <person name="Mihai O."/>
            <person name="Mihalev A."/>
            <person name="Mihova T."/>
            <person name="Mittelman R."/>
            <person name="Mlenga V."/>
            <person name="Montmayeur A."/>
            <person name="Mulrain L."/>
            <person name="Navidi A."/>
            <person name="Naylor J."/>
            <person name="Negash T."/>
            <person name="Nguyen T."/>
            <person name="Nguyen N."/>
            <person name="Nicol R."/>
            <person name="Norbu C."/>
            <person name="Norbu N."/>
            <person name="Novod N."/>
            <person name="O'Neill B."/>
            <person name="Osman S."/>
            <person name="Markiewicz E."/>
            <person name="Oyono O.L."/>
            <person name="Patti C."/>
            <person name="Phunkhang P."/>
            <person name="Pierre F."/>
            <person name="Priest M."/>
            <person name="Raghuraman S."/>
            <person name="Rege F."/>
            <person name="Reyes R."/>
            <person name="Rise C."/>
            <person name="Rogov P."/>
            <person name="Ross K."/>
            <person name="Ryan E."/>
            <person name="Settipalli S."/>
            <person name="Shea T."/>
            <person name="Sherpa N."/>
            <person name="Shi L."/>
            <person name="Shih D."/>
            <person name="Sparrow T."/>
            <person name="Spaulding J."/>
            <person name="Stalker J."/>
            <person name="Stange-Thomann N."/>
            <person name="Stavropoulos S."/>
            <person name="Stone C."/>
            <person name="Strader C."/>
            <person name="Tesfaye S."/>
            <person name="Thomson T."/>
            <person name="Thoulutsang Y."/>
            <person name="Thoulutsang D."/>
            <person name="Topham K."/>
            <person name="Topping I."/>
            <person name="Tsamla T."/>
            <person name="Vassiliev H."/>
            <person name="Vo A."/>
            <person name="Wangchuk T."/>
            <person name="Wangdi T."/>
            <person name="Weiand M."/>
            <person name="Wilkinson J."/>
            <person name="Wilson A."/>
            <person name="Yadav S."/>
            <person name="Young G."/>
            <person name="Yu Q."/>
            <person name="Zembek L."/>
            <person name="Zhong D."/>
            <person name="Zimmer A."/>
            <person name="Zwirko Z."/>
            <person name="Jaffe D.B."/>
            <person name="Alvarez P."/>
            <person name="Brockman W."/>
            <person name="Butler J."/>
            <person name="Chin C."/>
            <person name="Gnerre S."/>
            <person name="Grabherr M."/>
            <person name="Kleber M."/>
            <person name="Mauceli E."/>
            <person name="MacCallum I."/>
        </authorList>
    </citation>
    <scope>NUCLEOTIDE SEQUENCE [LARGE SCALE GENOMIC DNA]</scope>
    <source>
        <strain evidence="3">white501</strain>
    </source>
</reference>
<keyword evidence="3" id="KW-1185">Reference proteome</keyword>
<evidence type="ECO:0000313" key="2">
    <source>
        <dbReference type="EMBL" id="EDX18375.1"/>
    </source>
</evidence>
<feature type="compositionally biased region" description="Low complexity" evidence="1">
    <location>
        <begin position="117"/>
        <end position="127"/>
    </location>
</feature>
<dbReference type="HOGENOM" id="CLU_1724242_0_0_1"/>
<organism evidence="2 3">
    <name type="scientific">Drosophila simulans</name>
    <name type="common">Fruit fly</name>
    <dbReference type="NCBI Taxonomy" id="7240"/>
    <lineage>
        <taxon>Eukaryota</taxon>
        <taxon>Metazoa</taxon>
        <taxon>Ecdysozoa</taxon>
        <taxon>Arthropoda</taxon>
        <taxon>Hexapoda</taxon>
        <taxon>Insecta</taxon>
        <taxon>Pterygota</taxon>
        <taxon>Neoptera</taxon>
        <taxon>Endopterygota</taxon>
        <taxon>Diptera</taxon>
        <taxon>Brachycera</taxon>
        <taxon>Muscomorpha</taxon>
        <taxon>Ephydroidea</taxon>
        <taxon>Drosophilidae</taxon>
        <taxon>Drosophila</taxon>
        <taxon>Sophophora</taxon>
    </lineage>
</organism>
<name>B4R7P2_DROSI</name>
<feature type="region of interest" description="Disordered" evidence="1">
    <location>
        <begin position="117"/>
        <end position="139"/>
    </location>
</feature>
<dbReference type="AlphaFoldDB" id="B4R7P2"/>
<proteinExistence type="predicted"/>
<evidence type="ECO:0000256" key="1">
    <source>
        <dbReference type="SAM" id="MobiDB-lite"/>
    </source>
</evidence>
<sequence length="152" mass="16810">MDVHLRRHTNTAIPRAWESEQNAQLHKRPETREDVPNAPVRFPGATMTRQPLPPPFLPYCTNGAEPAAQAALIRWQGTPMSWPCLIPGFHFRNSAATTAPALAGRTRSAITIPTIPTTPTTTQQPPTSNHQQLPAAPALRTAPFLQLTSRWR</sequence>